<evidence type="ECO:0000313" key="6">
    <source>
        <dbReference type="Proteomes" id="UP000185479"/>
    </source>
</evidence>
<dbReference type="InterPro" id="IPR042070">
    <property type="entry name" value="PucR_C-HTH_sf"/>
</dbReference>
<evidence type="ECO:0000313" key="7">
    <source>
        <dbReference type="Proteomes" id="UP000315353"/>
    </source>
</evidence>
<feature type="domain" description="Purine catabolism PurC-like" evidence="2">
    <location>
        <begin position="28"/>
        <end position="122"/>
    </location>
</feature>
<dbReference type="RefSeq" id="WP_075729308.1">
    <property type="nucleotide sequence ID" value="NZ_BJNB01000029.1"/>
</dbReference>
<proteinExistence type="predicted"/>
<dbReference type="PANTHER" id="PTHR33744">
    <property type="entry name" value="CARBOHYDRATE DIACID REGULATOR"/>
    <property type="match status" value="1"/>
</dbReference>
<dbReference type="InterPro" id="IPR012914">
    <property type="entry name" value="PucR_dom"/>
</dbReference>
<dbReference type="KEGG" id="cfc:CFLV_03305"/>
<dbReference type="STRING" id="28028.CFLV_03305"/>
<accession>A0A1L7CKL1</accession>
<dbReference type="EMBL" id="CP009246">
    <property type="protein sequence ID" value="APT86313.1"/>
    <property type="molecule type" value="Genomic_DNA"/>
</dbReference>
<dbReference type="AlphaFoldDB" id="A0A1L7CKL1"/>
<evidence type="ECO:0000313" key="5">
    <source>
        <dbReference type="EMBL" id="GEB98270.1"/>
    </source>
</evidence>
<name>A0A1L7CKL1_CORFL</name>
<feature type="domain" description="PucR C-terminal helix-turn-helix" evidence="3">
    <location>
        <begin position="464"/>
        <end position="518"/>
    </location>
</feature>
<dbReference type="Proteomes" id="UP000315353">
    <property type="component" value="Unassembled WGS sequence"/>
</dbReference>
<evidence type="ECO:0000313" key="4">
    <source>
        <dbReference type="EMBL" id="APT86313.1"/>
    </source>
</evidence>
<feature type="region of interest" description="Disordered" evidence="1">
    <location>
        <begin position="338"/>
        <end position="360"/>
    </location>
</feature>
<dbReference type="Gene3D" id="1.10.10.2840">
    <property type="entry name" value="PucR C-terminal helix-turn-helix domain"/>
    <property type="match status" value="1"/>
</dbReference>
<dbReference type="InterPro" id="IPR025736">
    <property type="entry name" value="PucR_C-HTH_dom"/>
</dbReference>
<dbReference type="GeneID" id="82879746"/>
<dbReference type="Pfam" id="PF07905">
    <property type="entry name" value="PucR"/>
    <property type="match status" value="1"/>
</dbReference>
<evidence type="ECO:0000259" key="2">
    <source>
        <dbReference type="Pfam" id="PF07905"/>
    </source>
</evidence>
<reference evidence="5 7" key="2">
    <citation type="submission" date="2019-06" db="EMBL/GenBank/DDBJ databases">
        <title>Whole genome shotgun sequence of Corynebacterium flavescens NBRC 14136.</title>
        <authorList>
            <person name="Hosoyama A."/>
            <person name="Uohara A."/>
            <person name="Ohji S."/>
            <person name="Ichikawa N."/>
        </authorList>
    </citation>
    <scope>NUCLEOTIDE SEQUENCE [LARGE SCALE GENOMIC DNA]</scope>
    <source>
        <strain evidence="5 7">NBRC 14136</strain>
    </source>
</reference>
<dbReference type="Proteomes" id="UP000185479">
    <property type="component" value="Chromosome"/>
</dbReference>
<organism evidence="4 6">
    <name type="scientific">Corynebacterium flavescens</name>
    <dbReference type="NCBI Taxonomy" id="28028"/>
    <lineage>
        <taxon>Bacteria</taxon>
        <taxon>Bacillati</taxon>
        <taxon>Actinomycetota</taxon>
        <taxon>Actinomycetes</taxon>
        <taxon>Mycobacteriales</taxon>
        <taxon>Corynebacteriaceae</taxon>
        <taxon>Corynebacterium</taxon>
    </lineage>
</organism>
<dbReference type="Pfam" id="PF13556">
    <property type="entry name" value="HTH_30"/>
    <property type="match status" value="1"/>
</dbReference>
<evidence type="ECO:0000256" key="1">
    <source>
        <dbReference type="SAM" id="MobiDB-lite"/>
    </source>
</evidence>
<protein>
    <submittedName>
        <fullName evidence="4">Uncharacterized protein</fullName>
    </submittedName>
</protein>
<dbReference type="OrthoDB" id="8450798at2"/>
<keyword evidence="6" id="KW-1185">Reference proteome</keyword>
<dbReference type="InterPro" id="IPR051448">
    <property type="entry name" value="CdaR-like_regulators"/>
</dbReference>
<reference evidence="4 6" key="1">
    <citation type="submission" date="2014-08" db="EMBL/GenBank/DDBJ databases">
        <title>Complete genome sequence of Corynebacterium flavescens OJ8(T)(=DSM 20296(T)), isolated from cheese.</title>
        <authorList>
            <person name="Ruckert C."/>
            <person name="Albersmeier A."/>
            <person name="Winkler A."/>
            <person name="Kalinowski J."/>
        </authorList>
    </citation>
    <scope>NUCLEOTIDE SEQUENCE [LARGE SCALE GENOMIC DNA]</scope>
    <source>
        <strain evidence="4 6">OJ8</strain>
    </source>
</reference>
<dbReference type="EMBL" id="BJNB01000029">
    <property type="protein sequence ID" value="GEB98270.1"/>
    <property type="molecule type" value="Genomic_DNA"/>
</dbReference>
<sequence length="527" mass="55539">MGSIGLKWLYNQRRLDLRPIVEGPTTFTTIQATELEDPTEFTAPGAIILTVGLAFNGAAAGFPAYAARLKAAGIQGIGFGTGLGFRTIPQQLIAAAQQEGLALFEVPRAIAFNSIINTVSSELVRSENNQQFALHRRQEALNKAAAFGIDHLVAQASQELDAAIALSASDGTTISSHPRHSLDALPDAISVATDPEASTSGAQSRTLKDGTTVATITNAFRIQEHQRFGLAASAPLKFDSYARALVRHLVGLAGLLLRESDSSRQHTLGGLALAAQLSSPALAPSLRAQLAQAFGTIAREEDVVYCLISAESPSALDKALHSLAGHAAATGTSYFSLPLDPERSPTASPAPSPEVPGTPSAASQVLLAFSPDTRIATMPQLFGRASSSLRGAHTAAVHWSELSSDLLSALRIQAQTEPLGTAAQLDDLGPVWLNNSAVRSALDARYATLLGELDAYDAAHATELLPTLRAFLLADAHLAHTSAELGVHRHTVRSRIEKIQQLCAIDLSDPITRAEVLLLCISPRAGR</sequence>
<evidence type="ECO:0000259" key="3">
    <source>
        <dbReference type="Pfam" id="PF13556"/>
    </source>
</evidence>
<gene>
    <name evidence="5" type="ORF">CFL01nite_17650</name>
    <name evidence="4" type="ORF">CFLV_03305</name>
</gene>